<accession>A0AA42CHP6</accession>
<dbReference type="GO" id="GO:0030694">
    <property type="term" value="C:bacterial-type flagellum basal body, rod"/>
    <property type="evidence" value="ECO:0007669"/>
    <property type="project" value="InterPro"/>
</dbReference>
<dbReference type="AlphaFoldDB" id="A0AA42CHP6"/>
<dbReference type="GO" id="GO:0071973">
    <property type="term" value="P:bacterial-type flagellum-dependent cell motility"/>
    <property type="evidence" value="ECO:0007669"/>
    <property type="project" value="InterPro"/>
</dbReference>
<comment type="function">
    <text evidence="5 6">Structural component of flagellum, the bacterial motility apparatus. Part of the rod structure of flagellar basal body.</text>
</comment>
<sequence length="125" mass="13571">MDLTRIALFDLADKRLAWVDKRQELLAQNVANANTPGWRSRDLTPFAAQLTQAEAAPVQTNPMHLPGAAGSSPNARPVPGQRAPDGNAVSLDVELTRIADTETTQALVGDLYKKYLGFFRTALGR</sequence>
<keyword evidence="8" id="KW-0282">Flagellum</keyword>
<evidence type="ECO:0000256" key="1">
    <source>
        <dbReference type="ARBA" id="ARBA00004117"/>
    </source>
</evidence>
<evidence type="ECO:0000313" key="9">
    <source>
        <dbReference type="Proteomes" id="UP001165679"/>
    </source>
</evidence>
<keyword evidence="8" id="KW-0969">Cilium</keyword>
<evidence type="ECO:0000313" key="8">
    <source>
        <dbReference type="EMBL" id="MCW3475100.1"/>
    </source>
</evidence>
<name>A0AA42CHP6_9PROT</name>
<dbReference type="Proteomes" id="UP001165679">
    <property type="component" value="Unassembled WGS sequence"/>
</dbReference>
<feature type="region of interest" description="Disordered" evidence="7">
    <location>
        <begin position="60"/>
        <end position="87"/>
    </location>
</feature>
<evidence type="ECO:0000256" key="4">
    <source>
        <dbReference type="ARBA" id="ARBA00023143"/>
    </source>
</evidence>
<comment type="subunit">
    <text evidence="6">The basal body constitutes a major portion of the flagellar organelle and consists of a number of rings mounted on a central rod.</text>
</comment>
<evidence type="ECO:0000256" key="2">
    <source>
        <dbReference type="ARBA" id="ARBA00009677"/>
    </source>
</evidence>
<keyword evidence="8" id="KW-0966">Cell projection</keyword>
<reference evidence="8" key="1">
    <citation type="submission" date="2022-09" db="EMBL/GenBank/DDBJ databases">
        <title>Rhodovastum sp. nov. RN2-1 isolated from soil in Seongnam, South Korea.</title>
        <authorList>
            <person name="Le N.T."/>
        </authorList>
    </citation>
    <scope>NUCLEOTIDE SEQUENCE</scope>
    <source>
        <strain evidence="8">RN2-1</strain>
    </source>
</reference>
<comment type="subcellular location">
    <subcellularLocation>
        <location evidence="1 6">Bacterial flagellum basal body</location>
    </subcellularLocation>
</comment>
<evidence type="ECO:0000256" key="7">
    <source>
        <dbReference type="SAM" id="MobiDB-lite"/>
    </source>
</evidence>
<protein>
    <recommendedName>
        <fullName evidence="3 6">Flagellar basal body rod protein FlgB</fullName>
    </recommendedName>
</protein>
<comment type="caution">
    <text evidence="8">The sequence shown here is derived from an EMBL/GenBank/DDBJ whole genome shotgun (WGS) entry which is preliminary data.</text>
</comment>
<evidence type="ECO:0000256" key="3">
    <source>
        <dbReference type="ARBA" id="ARBA00014376"/>
    </source>
</evidence>
<keyword evidence="9" id="KW-1185">Reference proteome</keyword>
<keyword evidence="4 6" id="KW-0975">Bacterial flagellum</keyword>
<dbReference type="InterPro" id="IPR006300">
    <property type="entry name" value="FlgB"/>
</dbReference>
<dbReference type="PIRSF" id="PIRSF002889">
    <property type="entry name" value="Rod_FlgB"/>
    <property type="match status" value="1"/>
</dbReference>
<evidence type="ECO:0000256" key="5">
    <source>
        <dbReference type="ARBA" id="ARBA00024934"/>
    </source>
</evidence>
<dbReference type="EMBL" id="JAPDNT010000006">
    <property type="protein sequence ID" value="MCW3475100.1"/>
    <property type="molecule type" value="Genomic_DNA"/>
</dbReference>
<organism evidence="8 9">
    <name type="scientific">Limobrevibacterium gyesilva</name>
    <dbReference type="NCBI Taxonomy" id="2991712"/>
    <lineage>
        <taxon>Bacteria</taxon>
        <taxon>Pseudomonadati</taxon>
        <taxon>Pseudomonadota</taxon>
        <taxon>Alphaproteobacteria</taxon>
        <taxon>Acetobacterales</taxon>
        <taxon>Acetobacteraceae</taxon>
        <taxon>Limobrevibacterium</taxon>
    </lineage>
</organism>
<evidence type="ECO:0000256" key="6">
    <source>
        <dbReference type="PIRNR" id="PIRNR002889"/>
    </source>
</evidence>
<comment type="similarity">
    <text evidence="2 6">Belongs to the flagella basal body rod proteins family.</text>
</comment>
<reference evidence="8" key="2">
    <citation type="submission" date="2022-10" db="EMBL/GenBank/DDBJ databases">
        <authorList>
            <person name="Trinh H.N."/>
        </authorList>
    </citation>
    <scope>NUCLEOTIDE SEQUENCE</scope>
    <source>
        <strain evidence="8">RN2-1</strain>
    </source>
</reference>
<proteinExistence type="inferred from homology"/>
<gene>
    <name evidence="8" type="ORF">OL599_11010</name>
</gene>